<feature type="region of interest" description="Disordered" evidence="5">
    <location>
        <begin position="33"/>
        <end position="54"/>
    </location>
</feature>
<evidence type="ECO:0000256" key="2">
    <source>
        <dbReference type="ARBA" id="ARBA00022670"/>
    </source>
</evidence>
<gene>
    <name evidence="7" type="ORF">AVDCRST_MAG01-01-4076</name>
</gene>
<reference evidence="7" key="1">
    <citation type="submission" date="2020-02" db="EMBL/GenBank/DDBJ databases">
        <authorList>
            <person name="Meier V. D."/>
        </authorList>
    </citation>
    <scope>NUCLEOTIDE SEQUENCE</scope>
    <source>
        <strain evidence="7">AVDCRST_MAG01</strain>
    </source>
</reference>
<feature type="domain" description="NlpC/P60" evidence="6">
    <location>
        <begin position="298"/>
        <end position="429"/>
    </location>
</feature>
<keyword evidence="3" id="KW-0378">Hydrolase</keyword>
<dbReference type="Gene3D" id="2.60.120.260">
    <property type="entry name" value="Galactose-binding domain-like"/>
    <property type="match status" value="1"/>
</dbReference>
<dbReference type="GO" id="GO:0006508">
    <property type="term" value="P:proteolysis"/>
    <property type="evidence" value="ECO:0007669"/>
    <property type="project" value="UniProtKB-KW"/>
</dbReference>
<proteinExistence type="inferred from homology"/>
<dbReference type="InterPro" id="IPR038765">
    <property type="entry name" value="Papain-like_cys_pep_sf"/>
</dbReference>
<sequence length="429" mass="45517">MNIPAFLRPVSRASKGAFVSLRVAAGTLFGASGGAEGEARPIPDVGTGAGPEGTAKAAVPTAGGGRTALRAASILSAAFLAVGVAGSVSLVDASEARSEPGKPSPGHLRELEGVEERVLNGSPKNPYHQVVDNSNARNFEAKGYRSKQAGEGAFGGGYAVATENAGPVSFEFEVPETRHYSVWARWPSGGQNAEAARMGVPSAGGTEWEELDQSRDGGMWVRIGAYEMKKGRRDIRLESGGGRAVADAVMIVGDALVGRDGRTASVADPYDFAADEEDRSPYDSASLPKSSTTTRAGGPTGADVLRVAKRHLGTRYGHNSCRNGVREDCSCHTRLVFKKFGHGFPDSPVYQWNMDRGYKFYGKSLLRAGDVVFHDLSGDGRLDDHYADHVSIWAGRGNIVHASSYFGKVVVSEEKYLGGYWGAKRFGLR</sequence>
<dbReference type="GO" id="GO:0008234">
    <property type="term" value="F:cysteine-type peptidase activity"/>
    <property type="evidence" value="ECO:0007669"/>
    <property type="project" value="UniProtKB-KW"/>
</dbReference>
<dbReference type="InterPro" id="IPR033803">
    <property type="entry name" value="CBD-like_Golvesin-Xly"/>
</dbReference>
<protein>
    <recommendedName>
        <fullName evidence="6">NlpC/P60 domain-containing protein</fullName>
    </recommendedName>
</protein>
<feature type="region of interest" description="Disordered" evidence="5">
    <location>
        <begin position="275"/>
        <end position="301"/>
    </location>
</feature>
<evidence type="ECO:0000256" key="5">
    <source>
        <dbReference type="SAM" id="MobiDB-lite"/>
    </source>
</evidence>
<name>A0A6J4QSE1_9ACTN</name>
<dbReference type="Pfam" id="PF00877">
    <property type="entry name" value="NLPC_P60"/>
    <property type="match status" value="1"/>
</dbReference>
<evidence type="ECO:0000256" key="4">
    <source>
        <dbReference type="ARBA" id="ARBA00022807"/>
    </source>
</evidence>
<feature type="region of interest" description="Disordered" evidence="5">
    <location>
        <begin position="193"/>
        <end position="213"/>
    </location>
</feature>
<accession>A0A6J4QSE1</accession>
<organism evidence="7">
    <name type="scientific">uncultured Rubrobacteraceae bacterium</name>
    <dbReference type="NCBI Taxonomy" id="349277"/>
    <lineage>
        <taxon>Bacteria</taxon>
        <taxon>Bacillati</taxon>
        <taxon>Actinomycetota</taxon>
        <taxon>Rubrobacteria</taxon>
        <taxon>Rubrobacterales</taxon>
        <taxon>Rubrobacteraceae</taxon>
        <taxon>environmental samples</taxon>
    </lineage>
</organism>
<keyword evidence="2" id="KW-0645">Protease</keyword>
<evidence type="ECO:0000256" key="1">
    <source>
        <dbReference type="ARBA" id="ARBA00007074"/>
    </source>
</evidence>
<keyword evidence="4" id="KW-0788">Thiol protease</keyword>
<dbReference type="SUPFAM" id="SSF54001">
    <property type="entry name" value="Cysteine proteinases"/>
    <property type="match status" value="1"/>
</dbReference>
<dbReference type="EMBL" id="CADCUW010000528">
    <property type="protein sequence ID" value="CAA9445927.1"/>
    <property type="molecule type" value="Genomic_DNA"/>
</dbReference>
<dbReference type="Pfam" id="PF25275">
    <property type="entry name" value="Golvesin_C"/>
    <property type="match status" value="1"/>
</dbReference>
<evidence type="ECO:0000313" key="7">
    <source>
        <dbReference type="EMBL" id="CAA9445927.1"/>
    </source>
</evidence>
<evidence type="ECO:0000256" key="3">
    <source>
        <dbReference type="ARBA" id="ARBA00022801"/>
    </source>
</evidence>
<dbReference type="Gene3D" id="3.90.1720.10">
    <property type="entry name" value="endopeptidase domain like (from Nostoc punctiforme)"/>
    <property type="match status" value="1"/>
</dbReference>
<evidence type="ECO:0000259" key="6">
    <source>
        <dbReference type="PROSITE" id="PS51935"/>
    </source>
</evidence>
<dbReference type="PROSITE" id="PS51935">
    <property type="entry name" value="NLPC_P60"/>
    <property type="match status" value="1"/>
</dbReference>
<dbReference type="AlphaFoldDB" id="A0A6J4QSE1"/>
<dbReference type="InterPro" id="IPR000064">
    <property type="entry name" value="NLP_P60_dom"/>
</dbReference>
<comment type="similarity">
    <text evidence="1">Belongs to the peptidase C40 family.</text>
</comment>